<dbReference type="FunFam" id="3.40.50.1000:FF:000063">
    <property type="entry name" value="Nuclear elongation and deformation protein"/>
    <property type="match status" value="1"/>
</dbReference>
<keyword evidence="4" id="KW-0597">Phosphoprotein</keyword>
<dbReference type="EMBL" id="KE504162">
    <property type="protein sequence ID" value="EPS98816.1"/>
    <property type="molecule type" value="Genomic_DNA"/>
</dbReference>
<evidence type="ECO:0000256" key="6">
    <source>
        <dbReference type="SAM" id="MobiDB-lite"/>
    </source>
</evidence>
<dbReference type="eggNOG" id="KOG2116">
    <property type="taxonomic scope" value="Eukaryota"/>
</dbReference>
<feature type="region of interest" description="Disordered" evidence="6">
    <location>
        <begin position="218"/>
        <end position="299"/>
    </location>
</feature>
<feature type="region of interest" description="Disordered" evidence="6">
    <location>
        <begin position="167"/>
        <end position="191"/>
    </location>
</feature>
<feature type="compositionally biased region" description="Low complexity" evidence="6">
    <location>
        <begin position="982"/>
        <end position="996"/>
    </location>
</feature>
<feature type="region of interest" description="Disordered" evidence="6">
    <location>
        <begin position="982"/>
        <end position="1084"/>
    </location>
</feature>
<feature type="compositionally biased region" description="Acidic residues" evidence="6">
    <location>
        <begin position="1063"/>
        <end position="1072"/>
    </location>
</feature>
<feature type="compositionally biased region" description="Acidic residues" evidence="6">
    <location>
        <begin position="1002"/>
        <end position="1013"/>
    </location>
</feature>
<evidence type="ECO:0000256" key="1">
    <source>
        <dbReference type="ARBA" id="ARBA00001946"/>
    </source>
</evidence>
<dbReference type="Pfam" id="PF08235">
    <property type="entry name" value="LNS2"/>
    <property type="match status" value="1"/>
</dbReference>
<dbReference type="HOGENOM" id="CLU_002546_2_1_1"/>
<feature type="region of interest" description="Disordered" evidence="6">
    <location>
        <begin position="335"/>
        <end position="392"/>
    </location>
</feature>
<dbReference type="InterPro" id="IPR031703">
    <property type="entry name" value="Lipin_mid"/>
</dbReference>
<dbReference type="InParanoid" id="S8E0W9"/>
<dbReference type="Gene3D" id="3.40.50.1000">
    <property type="entry name" value="HAD superfamily/HAD-like"/>
    <property type="match status" value="1"/>
</dbReference>
<dbReference type="GO" id="GO:0019432">
    <property type="term" value="P:triglyceride biosynthetic process"/>
    <property type="evidence" value="ECO:0007669"/>
    <property type="project" value="TreeGrafter"/>
</dbReference>
<dbReference type="Proteomes" id="UP000015241">
    <property type="component" value="Unassembled WGS sequence"/>
</dbReference>
<comment type="similarity">
    <text evidence="2">Belongs to the lipin family.</text>
</comment>
<keyword evidence="9" id="KW-1185">Reference proteome</keyword>
<evidence type="ECO:0000256" key="4">
    <source>
        <dbReference type="ARBA" id="ARBA00022553"/>
    </source>
</evidence>
<feature type="region of interest" description="Disordered" evidence="6">
    <location>
        <begin position="934"/>
        <end position="957"/>
    </location>
</feature>
<proteinExistence type="inferred from homology"/>
<feature type="compositionally biased region" description="Pro residues" evidence="6">
    <location>
        <begin position="275"/>
        <end position="291"/>
    </location>
</feature>
<dbReference type="InterPro" id="IPR007651">
    <property type="entry name" value="Lipin_N"/>
</dbReference>
<dbReference type="SMART" id="SM00775">
    <property type="entry name" value="LNS2"/>
    <property type="match status" value="1"/>
</dbReference>
<protein>
    <recommendedName>
        <fullName evidence="3">phosphatidate phosphatase</fullName>
        <ecNumber evidence="3">3.1.3.4</ecNumber>
    </recommendedName>
</protein>
<sequence>MFVNGNQVPFPMKIGEAGEAFFVFETDADVPDSLVTSPLLEATQPGQTNADAQHTGRYGAKESPDKQPEGAGIDMQEPEFLDLNALDPQTQLSPHEPEDHQDANEDAEGQASLVYRATELGTAIVGGAVAFAKSANDKVEDHALKEAVNEVQKDEETFPKERAFAARNAARPRASSFSSFSSNTGDEVLPKVESVDGPDVVYTDDMVFDMDGYHSHKRRASAGTITPRNSSSSQVPSPPSTPGPSRTPSSSSSAPVSFPPMRATSEPPYEHPVGMTPPPTAYTSPTTPPTRSPSTSRIHATKAKIGPHARIPVQQAHPETEEYMWEWGSFPQRTPVRTTFPPMEAGPSRKGKERMSELSLDTDVNEKGEVSSPVSMEDGEDEPTFGKGGRLAIDRRDPTRFRVSIERRVVDFELSIVPGVASREERNKKGPLGGEDEVVDVQRFEQGKIDFERFINDDEVIQDQDLVLKWAGDMYITRQDGSPLMDALVLWRDAALRGKLARSRSPSRSPSPGWEESRTPLKNIDEEGPYASDEERRRRKERTASDMSGSTVTEKTPPPSSSSWVRWWSRSRNAEPSQRPNLKSINTAPTTMQRSDATALQPGPSPTKRSMSAAPHSVQRSSVEPETLGSPASDTSSEDGKSKRYAKTLRLTSEQLESLDLKPGANSITFSLSATGAAACTARLFVWDHTDQVVISDIDGTITKSDALGHVFTMIGRDWTHLGVAKLYTDIGRNGYKVLYLTSRAIGQADSTRDYLKGVKQNDYQLPEGPVIMSPDRLLTSLHREVIMRKPEVFKMAALRDIQKLFGTIAKNPFYAGFGNRITDALSYRSVGVPSSKIFTIDSNSEVRMELLELAGYKSSYIHMTDLVDQMFPPINRTWAAEYTDFNYWKQPMQDFPLPDLTPPSPALSARSDTSNKTTLSRLRHFSLMGSRQTNSMDKFALPPPATKTTEDDKVAQGRRNEAHLRQMSSFERLSSTLSALAQSASPISSPRSSTPTFIDSGSEDEDEDEEADLEKQKRRRRRRESMPGSLPGSDGSASDEELHFGVDDGGDGGYDGEREVEAAEEAFDEDFLAAGEMEKVPFL</sequence>
<evidence type="ECO:0000256" key="5">
    <source>
        <dbReference type="ARBA" id="ARBA00022801"/>
    </source>
</evidence>
<dbReference type="PANTHER" id="PTHR12181">
    <property type="entry name" value="LIPIN"/>
    <property type="match status" value="1"/>
</dbReference>
<dbReference type="GO" id="GO:0008195">
    <property type="term" value="F:phosphatidate phosphatase activity"/>
    <property type="evidence" value="ECO:0007669"/>
    <property type="project" value="UniProtKB-EC"/>
</dbReference>
<dbReference type="FunCoup" id="S8E0W9">
    <property type="interactions" value="308"/>
</dbReference>
<feature type="compositionally biased region" description="Low complexity" evidence="6">
    <location>
        <begin position="167"/>
        <end position="182"/>
    </location>
</feature>
<feature type="compositionally biased region" description="Basic and acidic residues" evidence="6">
    <location>
        <begin position="515"/>
        <end position="525"/>
    </location>
</feature>
<evidence type="ECO:0000256" key="3">
    <source>
        <dbReference type="ARBA" id="ARBA00012638"/>
    </source>
</evidence>
<dbReference type="GO" id="GO:0009062">
    <property type="term" value="P:fatty acid catabolic process"/>
    <property type="evidence" value="ECO:0007669"/>
    <property type="project" value="TreeGrafter"/>
</dbReference>
<dbReference type="AlphaFoldDB" id="S8E0W9"/>
<dbReference type="Pfam" id="PF16876">
    <property type="entry name" value="Lipin_mid"/>
    <property type="match status" value="1"/>
</dbReference>
<feature type="compositionally biased region" description="Polar residues" evidence="6">
    <location>
        <begin position="545"/>
        <end position="554"/>
    </location>
</feature>
<gene>
    <name evidence="8" type="ORF">FOMPIDRAFT_1061204</name>
</gene>
<feature type="region of interest" description="Disordered" evidence="6">
    <location>
        <begin position="500"/>
        <end position="644"/>
    </location>
</feature>
<keyword evidence="5" id="KW-0378">Hydrolase</keyword>
<feature type="compositionally biased region" description="Polar residues" evidence="6">
    <location>
        <begin position="574"/>
        <end position="598"/>
    </location>
</feature>
<feature type="compositionally biased region" description="Polar residues" evidence="6">
    <location>
        <begin position="618"/>
        <end position="635"/>
    </location>
</feature>
<dbReference type="InterPro" id="IPR031315">
    <property type="entry name" value="LNS2/PITP"/>
</dbReference>
<feature type="compositionally biased region" description="Low complexity" evidence="6">
    <location>
        <begin position="561"/>
        <end position="571"/>
    </location>
</feature>
<comment type="cofactor">
    <cofactor evidence="1">
        <name>Mg(2+)</name>
        <dbReference type="ChEBI" id="CHEBI:18420"/>
    </cofactor>
</comment>
<dbReference type="EC" id="3.1.3.4" evidence="3"/>
<feature type="domain" description="LNS2/PITP" evidence="7">
    <location>
        <begin position="693"/>
        <end position="850"/>
    </location>
</feature>
<evidence type="ECO:0000259" key="7">
    <source>
        <dbReference type="SMART" id="SM00775"/>
    </source>
</evidence>
<dbReference type="InterPro" id="IPR023214">
    <property type="entry name" value="HAD_sf"/>
</dbReference>
<evidence type="ECO:0000313" key="8">
    <source>
        <dbReference type="EMBL" id="EPS98816.1"/>
    </source>
</evidence>
<evidence type="ECO:0000256" key="2">
    <source>
        <dbReference type="ARBA" id="ARBA00005476"/>
    </source>
</evidence>
<organism evidence="8 9">
    <name type="scientific">Fomitopsis schrenkii</name>
    <name type="common">Brown rot fungus</name>
    <dbReference type="NCBI Taxonomy" id="2126942"/>
    <lineage>
        <taxon>Eukaryota</taxon>
        <taxon>Fungi</taxon>
        <taxon>Dikarya</taxon>
        <taxon>Basidiomycota</taxon>
        <taxon>Agaricomycotina</taxon>
        <taxon>Agaricomycetes</taxon>
        <taxon>Polyporales</taxon>
        <taxon>Fomitopsis</taxon>
    </lineage>
</organism>
<dbReference type="InterPro" id="IPR026058">
    <property type="entry name" value="LIPIN"/>
</dbReference>
<dbReference type="GO" id="GO:0005634">
    <property type="term" value="C:nucleus"/>
    <property type="evidence" value="ECO:0007669"/>
    <property type="project" value="TreeGrafter"/>
</dbReference>
<feature type="region of interest" description="Disordered" evidence="6">
    <location>
        <begin position="41"/>
        <end position="73"/>
    </location>
</feature>
<dbReference type="OrthoDB" id="4567at2759"/>
<dbReference type="STRING" id="743788.S8E0W9"/>
<dbReference type="PANTHER" id="PTHR12181:SF12">
    <property type="entry name" value="PHOSPHATIDATE PHOSPHATASE"/>
    <property type="match status" value="1"/>
</dbReference>
<name>S8E0W9_FOMSC</name>
<feature type="compositionally biased region" description="Low complexity" evidence="6">
    <location>
        <begin position="503"/>
        <end position="512"/>
    </location>
</feature>
<dbReference type="InterPro" id="IPR013209">
    <property type="entry name" value="LNS2"/>
</dbReference>
<accession>S8E0W9</accession>
<dbReference type="SUPFAM" id="SSF56784">
    <property type="entry name" value="HAD-like"/>
    <property type="match status" value="1"/>
</dbReference>
<feature type="compositionally biased region" description="Basic and acidic residues" evidence="6">
    <location>
        <begin position="59"/>
        <end position="68"/>
    </location>
</feature>
<reference evidence="8 9" key="1">
    <citation type="journal article" date="2012" name="Science">
        <title>The Paleozoic origin of enzymatic lignin decomposition reconstructed from 31 fungal genomes.</title>
        <authorList>
            <person name="Floudas D."/>
            <person name="Binder M."/>
            <person name="Riley R."/>
            <person name="Barry K."/>
            <person name="Blanchette R.A."/>
            <person name="Henrissat B."/>
            <person name="Martinez A.T."/>
            <person name="Otillar R."/>
            <person name="Spatafora J.W."/>
            <person name="Yadav J.S."/>
            <person name="Aerts A."/>
            <person name="Benoit I."/>
            <person name="Boyd A."/>
            <person name="Carlson A."/>
            <person name="Copeland A."/>
            <person name="Coutinho P.M."/>
            <person name="de Vries R.P."/>
            <person name="Ferreira P."/>
            <person name="Findley K."/>
            <person name="Foster B."/>
            <person name="Gaskell J."/>
            <person name="Glotzer D."/>
            <person name="Gorecki P."/>
            <person name="Heitman J."/>
            <person name="Hesse C."/>
            <person name="Hori C."/>
            <person name="Igarashi K."/>
            <person name="Jurgens J.A."/>
            <person name="Kallen N."/>
            <person name="Kersten P."/>
            <person name="Kohler A."/>
            <person name="Kuees U."/>
            <person name="Kumar T.K.A."/>
            <person name="Kuo A."/>
            <person name="LaButti K."/>
            <person name="Larrondo L.F."/>
            <person name="Lindquist E."/>
            <person name="Ling A."/>
            <person name="Lombard V."/>
            <person name="Lucas S."/>
            <person name="Lundell T."/>
            <person name="Martin R."/>
            <person name="McLaughlin D.J."/>
            <person name="Morgenstern I."/>
            <person name="Morin E."/>
            <person name="Murat C."/>
            <person name="Nagy L.G."/>
            <person name="Nolan M."/>
            <person name="Ohm R.A."/>
            <person name="Patyshakuliyeva A."/>
            <person name="Rokas A."/>
            <person name="Ruiz-Duenas F.J."/>
            <person name="Sabat G."/>
            <person name="Salamov A."/>
            <person name="Samejima M."/>
            <person name="Schmutz J."/>
            <person name="Slot J.C."/>
            <person name="St John F."/>
            <person name="Stenlid J."/>
            <person name="Sun H."/>
            <person name="Sun S."/>
            <person name="Syed K."/>
            <person name="Tsang A."/>
            <person name="Wiebenga A."/>
            <person name="Young D."/>
            <person name="Pisabarro A."/>
            <person name="Eastwood D.C."/>
            <person name="Martin F."/>
            <person name="Cullen D."/>
            <person name="Grigoriev I.V."/>
            <person name="Hibbett D.S."/>
        </authorList>
    </citation>
    <scope>NUCLEOTIDE SEQUENCE</scope>
    <source>
        <strain evidence="9">FP-58527</strain>
    </source>
</reference>
<dbReference type="InterPro" id="IPR036412">
    <property type="entry name" value="HAD-like_sf"/>
</dbReference>
<evidence type="ECO:0000313" key="9">
    <source>
        <dbReference type="Proteomes" id="UP000015241"/>
    </source>
</evidence>
<dbReference type="Pfam" id="PF04571">
    <property type="entry name" value="Lipin_N"/>
    <property type="match status" value="1"/>
</dbReference>
<feature type="compositionally biased region" description="Low complexity" evidence="6">
    <location>
        <begin position="243"/>
        <end position="260"/>
    </location>
</feature>